<dbReference type="PANTHER" id="PTHR36573">
    <property type="entry name" value="INTERMEMBRANE PHOSPHOLIPID TRANSPORT SYSTEM BINDING PROTEIN MLAC"/>
    <property type="match status" value="1"/>
</dbReference>
<reference evidence="2 3" key="1">
    <citation type="submission" date="2020-08" db="EMBL/GenBank/DDBJ databases">
        <title>Genomic Encyclopedia of Type Strains, Phase IV (KMG-IV): sequencing the most valuable type-strain genomes for metagenomic binning, comparative biology and taxonomic classification.</title>
        <authorList>
            <person name="Goeker M."/>
        </authorList>
    </citation>
    <scope>NUCLEOTIDE SEQUENCE [LARGE SCALE GENOMIC DNA]</scope>
    <source>
        <strain evidence="2 3">DSM 24163</strain>
    </source>
</reference>
<dbReference type="PANTHER" id="PTHR36573:SF1">
    <property type="entry name" value="INTERMEMBRANE PHOSPHOLIPID TRANSPORT SYSTEM BINDING PROTEIN MLAC"/>
    <property type="match status" value="1"/>
</dbReference>
<evidence type="ECO:0000313" key="3">
    <source>
        <dbReference type="Proteomes" id="UP000521199"/>
    </source>
</evidence>
<dbReference type="InterPro" id="IPR008869">
    <property type="entry name" value="MlaC/ttg2D"/>
</dbReference>
<keyword evidence="1" id="KW-0732">Signal</keyword>
<gene>
    <name evidence="2" type="ORF">HNQ52_001478</name>
</gene>
<organism evidence="2 3">
    <name type="scientific">Chiayiivirga flava</name>
    <dbReference type="NCBI Taxonomy" id="659595"/>
    <lineage>
        <taxon>Bacteria</taxon>
        <taxon>Pseudomonadati</taxon>
        <taxon>Pseudomonadota</taxon>
        <taxon>Gammaproteobacteria</taxon>
        <taxon>Lysobacterales</taxon>
        <taxon>Lysobacteraceae</taxon>
        <taxon>Chiayiivirga</taxon>
    </lineage>
</organism>
<feature type="chain" id="PRO_5031134922" evidence="1">
    <location>
        <begin position="21"/>
        <end position="204"/>
    </location>
</feature>
<dbReference type="InterPro" id="IPR042245">
    <property type="entry name" value="Tgt2/MlaC_sf"/>
</dbReference>
<sequence length="204" mass="22228">MIQRILLALAAFGTSALALAADPGEIVETRTKAVLTSIVEQRADYKADPAKLTAFVKSQLDGVMDRTYSAQLVLGRHAKSASQQQITAFADALTDSLLRRYATALIDIDPGVDVKILSQTPLRNGELMRVASQIVRKGGAPVPVDYMFRPGKDGGDWKVFDVIIEGVSYVQTYRTQFDEQLRSQSLDQVIAKLESGEIQAGEAQ</sequence>
<evidence type="ECO:0000256" key="1">
    <source>
        <dbReference type="SAM" id="SignalP"/>
    </source>
</evidence>
<evidence type="ECO:0000313" key="2">
    <source>
        <dbReference type="EMBL" id="MBB5207949.1"/>
    </source>
</evidence>
<proteinExistence type="predicted"/>
<dbReference type="Proteomes" id="UP000521199">
    <property type="component" value="Unassembled WGS sequence"/>
</dbReference>
<name>A0A7W8D4U7_9GAMM</name>
<accession>A0A7W8D4U7</accession>
<feature type="signal peptide" evidence="1">
    <location>
        <begin position="1"/>
        <end position="20"/>
    </location>
</feature>
<dbReference type="PIRSF" id="PIRSF004649">
    <property type="entry name" value="MlaC"/>
    <property type="match status" value="1"/>
</dbReference>
<protein>
    <submittedName>
        <fullName evidence="2">Phospholipid transport system substrate-binding protein</fullName>
    </submittedName>
</protein>
<dbReference type="RefSeq" id="WP_183960457.1">
    <property type="nucleotide sequence ID" value="NZ_JACHHP010000002.1"/>
</dbReference>
<dbReference type="Gene3D" id="3.10.450.710">
    <property type="entry name" value="Tgt2/MlaC"/>
    <property type="match status" value="1"/>
</dbReference>
<keyword evidence="3" id="KW-1185">Reference proteome</keyword>
<dbReference type="Pfam" id="PF05494">
    <property type="entry name" value="MlaC"/>
    <property type="match status" value="1"/>
</dbReference>
<comment type="caution">
    <text evidence="2">The sequence shown here is derived from an EMBL/GenBank/DDBJ whole genome shotgun (WGS) entry which is preliminary data.</text>
</comment>
<dbReference type="EMBL" id="JACHHP010000002">
    <property type="protein sequence ID" value="MBB5207949.1"/>
    <property type="molecule type" value="Genomic_DNA"/>
</dbReference>
<dbReference type="AlphaFoldDB" id="A0A7W8D4U7"/>